<name>A0A495RCB9_9GAMM</name>
<gene>
    <name evidence="2" type="ORF">DES39_1868</name>
</gene>
<keyword evidence="1" id="KW-0472">Membrane</keyword>
<evidence type="ECO:0000256" key="1">
    <source>
        <dbReference type="SAM" id="Phobius"/>
    </source>
</evidence>
<dbReference type="RefSeq" id="WP_121145510.1">
    <property type="nucleotide sequence ID" value="NZ_RBWY01000004.1"/>
</dbReference>
<keyword evidence="3" id="KW-1185">Reference proteome</keyword>
<feature type="transmembrane region" description="Helical" evidence="1">
    <location>
        <begin position="7"/>
        <end position="25"/>
    </location>
</feature>
<accession>A0A495RCB9</accession>
<keyword evidence="1" id="KW-1133">Transmembrane helix</keyword>
<dbReference type="PANTHER" id="PTHR38775:SF1">
    <property type="entry name" value="INNER MEMBRANE PROTEIN"/>
    <property type="match status" value="1"/>
</dbReference>
<dbReference type="Proteomes" id="UP000278542">
    <property type="component" value="Unassembled WGS sequence"/>
</dbReference>
<evidence type="ECO:0000313" key="3">
    <source>
        <dbReference type="Proteomes" id="UP000278542"/>
    </source>
</evidence>
<reference evidence="2 3" key="1">
    <citation type="submission" date="2018-10" db="EMBL/GenBank/DDBJ databases">
        <title>Genomic Encyclopedia of Type Strains, Phase IV (KMG-IV): sequencing the most valuable type-strain genomes for metagenomic binning, comparative biology and taxonomic classification.</title>
        <authorList>
            <person name="Goeker M."/>
        </authorList>
    </citation>
    <scope>NUCLEOTIDE SEQUENCE [LARGE SCALE GENOMIC DNA]</scope>
    <source>
        <strain evidence="2 3">DSM 22228</strain>
    </source>
</reference>
<dbReference type="Pfam" id="PF06611">
    <property type="entry name" value="DUF1145"/>
    <property type="match status" value="1"/>
</dbReference>
<comment type="caution">
    <text evidence="2">The sequence shown here is derived from an EMBL/GenBank/DDBJ whole genome shotgun (WGS) entry which is preliminary data.</text>
</comment>
<dbReference type="OrthoDB" id="7062339at2"/>
<proteinExistence type="predicted"/>
<keyword evidence="1" id="KW-0812">Transmembrane</keyword>
<dbReference type="InterPro" id="IPR009525">
    <property type="entry name" value="DUF1145"/>
</dbReference>
<organism evidence="2 3">
    <name type="scientific">Orbus hercynius</name>
    <dbReference type="NCBI Taxonomy" id="593135"/>
    <lineage>
        <taxon>Bacteria</taxon>
        <taxon>Pseudomonadati</taxon>
        <taxon>Pseudomonadota</taxon>
        <taxon>Gammaproteobacteria</taxon>
        <taxon>Orbales</taxon>
        <taxon>Orbaceae</taxon>
        <taxon>Orbus</taxon>
    </lineage>
</organism>
<sequence>MFTLIGKIVYLIIWIFLLFNLIMPYPKPANLVAYLALAMFVIIHGLQAWLLSSTLTRQEKQQDRFKIMRMFIFGVFEVLSWKKNDSNK</sequence>
<dbReference type="EMBL" id="RBWY01000004">
    <property type="protein sequence ID" value="RKS84658.1"/>
    <property type="molecule type" value="Genomic_DNA"/>
</dbReference>
<feature type="transmembrane region" description="Helical" evidence="1">
    <location>
        <begin position="31"/>
        <end position="52"/>
    </location>
</feature>
<dbReference type="AlphaFoldDB" id="A0A495RCB9"/>
<protein>
    <submittedName>
        <fullName evidence="2">Putative membrane protein</fullName>
    </submittedName>
</protein>
<dbReference type="PANTHER" id="PTHR38775">
    <property type="entry name" value="INNER MEMBRANE PROTEIN-RELATED"/>
    <property type="match status" value="1"/>
</dbReference>
<evidence type="ECO:0000313" key="2">
    <source>
        <dbReference type="EMBL" id="RKS84658.1"/>
    </source>
</evidence>